<dbReference type="InParanoid" id="A0A165CC80"/>
<reference evidence="4 5" key="1">
    <citation type="journal article" date="2016" name="Mol. Biol. Evol.">
        <title>Comparative Genomics of Early-Diverging Mushroom-Forming Fungi Provides Insights into the Origins of Lignocellulose Decay Capabilities.</title>
        <authorList>
            <person name="Nagy L.G."/>
            <person name="Riley R."/>
            <person name="Tritt A."/>
            <person name="Adam C."/>
            <person name="Daum C."/>
            <person name="Floudas D."/>
            <person name="Sun H."/>
            <person name="Yadav J.S."/>
            <person name="Pangilinan J."/>
            <person name="Larsson K.H."/>
            <person name="Matsuura K."/>
            <person name="Barry K."/>
            <person name="Labutti K."/>
            <person name="Kuo R."/>
            <person name="Ohm R.A."/>
            <person name="Bhattacharya S.S."/>
            <person name="Shirouzu T."/>
            <person name="Yoshinaga Y."/>
            <person name="Martin F.M."/>
            <person name="Grigoriev I.V."/>
            <person name="Hibbett D.S."/>
        </authorList>
    </citation>
    <scope>NUCLEOTIDE SEQUENCE [LARGE SCALE GENOMIC DNA]</scope>
    <source>
        <strain evidence="4 5">HHB12029</strain>
    </source>
</reference>
<evidence type="ECO:0000256" key="2">
    <source>
        <dbReference type="SAM" id="Phobius"/>
    </source>
</evidence>
<gene>
    <name evidence="4" type="ORF">EXIGLDRAFT_730009</name>
</gene>
<name>A0A165CC80_EXIGL</name>
<accession>A0A165CC80</accession>
<feature type="transmembrane region" description="Helical" evidence="2">
    <location>
        <begin position="12"/>
        <end position="34"/>
    </location>
</feature>
<dbReference type="OrthoDB" id="5327148at2759"/>
<dbReference type="Proteomes" id="UP000077266">
    <property type="component" value="Unassembled WGS sequence"/>
</dbReference>
<organism evidence="4 5">
    <name type="scientific">Exidia glandulosa HHB12029</name>
    <dbReference type="NCBI Taxonomy" id="1314781"/>
    <lineage>
        <taxon>Eukaryota</taxon>
        <taxon>Fungi</taxon>
        <taxon>Dikarya</taxon>
        <taxon>Basidiomycota</taxon>
        <taxon>Agaricomycotina</taxon>
        <taxon>Agaricomycetes</taxon>
        <taxon>Auriculariales</taxon>
        <taxon>Exidiaceae</taxon>
        <taxon>Exidia</taxon>
    </lineage>
</organism>
<evidence type="ECO:0000313" key="4">
    <source>
        <dbReference type="EMBL" id="KZV82203.1"/>
    </source>
</evidence>
<keyword evidence="2" id="KW-0812">Transmembrane</keyword>
<evidence type="ECO:0000259" key="3">
    <source>
        <dbReference type="Pfam" id="PF24535"/>
    </source>
</evidence>
<keyword evidence="5" id="KW-1185">Reference proteome</keyword>
<dbReference type="Pfam" id="PF24535">
    <property type="entry name" value="DUF7598"/>
    <property type="match status" value="1"/>
</dbReference>
<feature type="domain" description="DUF7598" evidence="3">
    <location>
        <begin position="83"/>
        <end position="167"/>
    </location>
</feature>
<protein>
    <recommendedName>
        <fullName evidence="3">DUF7598 domain-containing protein</fullName>
    </recommendedName>
</protein>
<evidence type="ECO:0000256" key="1">
    <source>
        <dbReference type="SAM" id="MobiDB-lite"/>
    </source>
</evidence>
<dbReference type="InterPro" id="IPR056019">
    <property type="entry name" value="DUF7598"/>
</dbReference>
<keyword evidence="2" id="KW-0472">Membrane</keyword>
<dbReference type="STRING" id="1314781.A0A165CC80"/>
<feature type="transmembrane region" description="Helical" evidence="2">
    <location>
        <begin position="146"/>
        <end position="168"/>
    </location>
</feature>
<feature type="transmembrane region" description="Helical" evidence="2">
    <location>
        <begin position="122"/>
        <end position="140"/>
    </location>
</feature>
<sequence length="282" mass="30327">MQPRVAVFLGLNAVRFFSLVGLILVFASSIVVLVNDIHAIQRATSPQVVISNGTDSAVADDSSMVDCEYLENSTVPNQPAGPFWAVVNRFLIIFEIMILFLSEVGWPQKFFSTFFPVLGPDFGVGALGIFECLIGASILSHRVNEFALVSAFFLFAVGCLNIFFGLVFREKSKTKRMLTEWHDKPTLPQTNVQLQSGAASFISNAEKPVSITSPPPAADYSSSSFRGYGFGRQGEKAAGASGLKGFLISKPLETLPRYAPKAGPSDAGNRNSQTYPSGGAAI</sequence>
<dbReference type="EMBL" id="KV426339">
    <property type="protein sequence ID" value="KZV82203.1"/>
    <property type="molecule type" value="Genomic_DNA"/>
</dbReference>
<proteinExistence type="predicted"/>
<feature type="transmembrane region" description="Helical" evidence="2">
    <location>
        <begin position="83"/>
        <end position="101"/>
    </location>
</feature>
<dbReference type="AlphaFoldDB" id="A0A165CC80"/>
<evidence type="ECO:0000313" key="5">
    <source>
        <dbReference type="Proteomes" id="UP000077266"/>
    </source>
</evidence>
<feature type="region of interest" description="Disordered" evidence="1">
    <location>
        <begin position="258"/>
        <end position="282"/>
    </location>
</feature>
<keyword evidence="2" id="KW-1133">Transmembrane helix</keyword>